<dbReference type="AlphaFoldDB" id="A0A495VLT7"/>
<comment type="caution">
    <text evidence="1">The sequence shown here is derived from an EMBL/GenBank/DDBJ whole genome shotgun (WGS) entry which is preliminary data.</text>
</comment>
<reference evidence="1 2" key="1">
    <citation type="submission" date="2018-10" db="EMBL/GenBank/DDBJ databases">
        <title>Sequencing the genomes of 1000 actinobacteria strains.</title>
        <authorList>
            <person name="Klenk H.-P."/>
        </authorList>
    </citation>
    <scope>NUCLEOTIDE SEQUENCE [LARGE SCALE GENOMIC DNA]</scope>
    <source>
        <strain evidence="1 2">DSM 43800</strain>
    </source>
</reference>
<accession>A0A495VLT7</accession>
<gene>
    <name evidence="1" type="ORF">C8E97_6781</name>
</gene>
<evidence type="ECO:0008006" key="3">
    <source>
        <dbReference type="Google" id="ProtNLM"/>
    </source>
</evidence>
<dbReference type="RefSeq" id="WP_211347323.1">
    <property type="nucleotide sequence ID" value="NZ_RBXO01000003.1"/>
</dbReference>
<dbReference type="EMBL" id="RBXO01000003">
    <property type="protein sequence ID" value="RKT49285.1"/>
    <property type="molecule type" value="Genomic_DNA"/>
</dbReference>
<proteinExistence type="predicted"/>
<organism evidence="1 2">
    <name type="scientific">Saccharothrix australiensis</name>
    <dbReference type="NCBI Taxonomy" id="2072"/>
    <lineage>
        <taxon>Bacteria</taxon>
        <taxon>Bacillati</taxon>
        <taxon>Actinomycetota</taxon>
        <taxon>Actinomycetes</taxon>
        <taxon>Pseudonocardiales</taxon>
        <taxon>Pseudonocardiaceae</taxon>
        <taxon>Saccharothrix</taxon>
    </lineage>
</organism>
<sequence>MTAPLKRSMTLAELVTLPTVVSLDTANVALGLSRSRGYDLARTGDYPVRVLRVGRGYRVATTDLWQALGVPMPDLSPAAQEGSRSPA</sequence>
<protein>
    <recommendedName>
        <fullName evidence="3">Helix-turn-helix protein</fullName>
    </recommendedName>
</protein>
<name>A0A495VLT7_9PSEU</name>
<keyword evidence="2" id="KW-1185">Reference proteome</keyword>
<dbReference type="Proteomes" id="UP000282084">
    <property type="component" value="Unassembled WGS sequence"/>
</dbReference>
<evidence type="ECO:0000313" key="2">
    <source>
        <dbReference type="Proteomes" id="UP000282084"/>
    </source>
</evidence>
<evidence type="ECO:0000313" key="1">
    <source>
        <dbReference type="EMBL" id="RKT49285.1"/>
    </source>
</evidence>